<dbReference type="AlphaFoldDB" id="A0A9D1SC61"/>
<accession>A0A9D1SC61</accession>
<dbReference type="NCBIfam" id="NF007714">
    <property type="entry name" value="PRK10410.1-2"/>
    <property type="match status" value="1"/>
</dbReference>
<sequence length="101" mass="12492">MKAENRKIEKEKRIIARMIRLYCRYKERNPELCPACEALLLYTHQRLDRCPFGEKKRACRQCTIHCYKPEMRERIRRVMRFSGPRMIFYAPMTFFKHLFSR</sequence>
<dbReference type="EMBL" id="DVNA01000060">
    <property type="protein sequence ID" value="HIU54710.1"/>
    <property type="molecule type" value="Genomic_DNA"/>
</dbReference>
<evidence type="ECO:0000313" key="2">
    <source>
        <dbReference type="Proteomes" id="UP000824112"/>
    </source>
</evidence>
<dbReference type="InterPro" id="IPR020483">
    <property type="entry name" value="Uncharacterised_YgbA"/>
</dbReference>
<name>A0A9D1SC61_9BACT</name>
<organism evidence="1 2">
    <name type="scientific">Candidatus Gallibacteroides avistercoris</name>
    <dbReference type="NCBI Taxonomy" id="2840833"/>
    <lineage>
        <taxon>Bacteria</taxon>
        <taxon>Pseudomonadati</taxon>
        <taxon>Bacteroidota</taxon>
        <taxon>Bacteroidia</taxon>
        <taxon>Bacteroidales</taxon>
        <taxon>Bacteroidaceae</taxon>
        <taxon>Bacteroidaceae incertae sedis</taxon>
        <taxon>Candidatus Gallibacteroides</taxon>
    </lineage>
</organism>
<evidence type="ECO:0000313" key="1">
    <source>
        <dbReference type="EMBL" id="HIU54710.1"/>
    </source>
</evidence>
<dbReference type="Pfam" id="PF11756">
    <property type="entry name" value="YgbA_NO"/>
    <property type="match status" value="1"/>
</dbReference>
<gene>
    <name evidence="1" type="ORF">IAB03_02750</name>
</gene>
<reference evidence="1" key="1">
    <citation type="submission" date="2020-10" db="EMBL/GenBank/DDBJ databases">
        <authorList>
            <person name="Gilroy R."/>
        </authorList>
    </citation>
    <scope>NUCLEOTIDE SEQUENCE</scope>
    <source>
        <strain evidence="1">CHK158-818</strain>
    </source>
</reference>
<proteinExistence type="predicted"/>
<dbReference type="Proteomes" id="UP000824112">
    <property type="component" value="Unassembled WGS sequence"/>
</dbReference>
<protein>
    <submittedName>
        <fullName evidence="1">Nitrous oxide-stimulated promoter family protein</fullName>
    </submittedName>
</protein>
<reference evidence="1" key="2">
    <citation type="journal article" date="2021" name="PeerJ">
        <title>Extensive microbial diversity within the chicken gut microbiome revealed by metagenomics and culture.</title>
        <authorList>
            <person name="Gilroy R."/>
            <person name="Ravi A."/>
            <person name="Getino M."/>
            <person name="Pursley I."/>
            <person name="Horton D.L."/>
            <person name="Alikhan N.F."/>
            <person name="Baker D."/>
            <person name="Gharbi K."/>
            <person name="Hall N."/>
            <person name="Watson M."/>
            <person name="Adriaenssens E.M."/>
            <person name="Foster-Nyarko E."/>
            <person name="Jarju S."/>
            <person name="Secka A."/>
            <person name="Antonio M."/>
            <person name="Oren A."/>
            <person name="Chaudhuri R.R."/>
            <person name="La Ragione R."/>
            <person name="Hildebrand F."/>
            <person name="Pallen M.J."/>
        </authorList>
    </citation>
    <scope>NUCLEOTIDE SEQUENCE</scope>
    <source>
        <strain evidence="1">CHK158-818</strain>
    </source>
</reference>
<comment type="caution">
    <text evidence="1">The sequence shown here is derived from an EMBL/GenBank/DDBJ whole genome shotgun (WGS) entry which is preliminary data.</text>
</comment>